<feature type="chain" id="PRO_5040920825" evidence="1">
    <location>
        <begin position="29"/>
        <end position="364"/>
    </location>
</feature>
<feature type="domain" description="Hint" evidence="2">
    <location>
        <begin position="188"/>
        <end position="292"/>
    </location>
</feature>
<dbReference type="GO" id="GO:0016539">
    <property type="term" value="P:intein-mediated protein splicing"/>
    <property type="evidence" value="ECO:0007669"/>
    <property type="project" value="InterPro"/>
</dbReference>
<dbReference type="InterPro" id="IPR036844">
    <property type="entry name" value="Hint_dom_sf"/>
</dbReference>
<dbReference type="InterPro" id="IPR006141">
    <property type="entry name" value="Intein_N"/>
</dbReference>
<name>A0A9X3XB51_9BACT</name>
<dbReference type="SUPFAM" id="SSF51294">
    <property type="entry name" value="Hedgehog/intein (Hint) domain"/>
    <property type="match status" value="1"/>
</dbReference>
<dbReference type="EMBL" id="JAGTJJ010000046">
    <property type="protein sequence ID" value="MDC3986972.1"/>
    <property type="molecule type" value="Genomic_DNA"/>
</dbReference>
<evidence type="ECO:0000259" key="2">
    <source>
        <dbReference type="SMART" id="SM00306"/>
    </source>
</evidence>
<reference evidence="3 4" key="1">
    <citation type="submission" date="2021-04" db="EMBL/GenBank/DDBJ databases">
        <title>Genome analysis of Polyangium sp.</title>
        <authorList>
            <person name="Li Y."/>
            <person name="Wang J."/>
        </authorList>
    </citation>
    <scope>NUCLEOTIDE SEQUENCE [LARGE SCALE GENOMIC DNA]</scope>
    <source>
        <strain evidence="3 4">SDU14</strain>
    </source>
</reference>
<comment type="caution">
    <text evidence="3">The sequence shown here is derived from an EMBL/GenBank/DDBJ whole genome shotgun (WGS) entry which is preliminary data.</text>
</comment>
<dbReference type="AlphaFoldDB" id="A0A9X3XB51"/>
<evidence type="ECO:0000256" key="1">
    <source>
        <dbReference type="SAM" id="SignalP"/>
    </source>
</evidence>
<keyword evidence="1" id="KW-0732">Signal</keyword>
<keyword evidence="4" id="KW-1185">Reference proteome</keyword>
<dbReference type="SMART" id="SM00306">
    <property type="entry name" value="HintN"/>
    <property type="match status" value="1"/>
</dbReference>
<protein>
    <submittedName>
        <fullName evidence="3">Cell surface protein</fullName>
    </submittedName>
</protein>
<dbReference type="Proteomes" id="UP001151081">
    <property type="component" value="Unassembled WGS sequence"/>
</dbReference>
<gene>
    <name evidence="3" type="ORF">KEG57_41270</name>
</gene>
<evidence type="ECO:0000313" key="3">
    <source>
        <dbReference type="EMBL" id="MDC3986972.1"/>
    </source>
</evidence>
<feature type="signal peptide" evidence="1">
    <location>
        <begin position="1"/>
        <end position="28"/>
    </location>
</feature>
<dbReference type="CDD" id="cd00081">
    <property type="entry name" value="Hint"/>
    <property type="match status" value="1"/>
</dbReference>
<accession>A0A9X3XB51</accession>
<sequence length="364" mass="40155">MSIQTVIRHLSALTFAVATLGAASVAQAELVLQACCAHDPLRPDEARKRLEWARACGVPNHVEVIDTALPSANGAGNLVEYIETFDLWGKNAYSGISNGNEINDTFVRNQYYNGATSQFIVNGFKKWTRTNLLPRPAYPTFGNAADVNTAKPLFPHPTLADCRLYFDKNGQHPLPVGDSFYVNAYCISTCYTPDQKVLFPDGEKPILDAMNELVPKMMTLSTGSTLESPELVPNEVYSYTRELHDGTHVIFVLKTASGGELRVTDKHPVIDGRGKVVEARSLKVGNKLIRPDGSFDPIVSVEKTLHRGKLYNIRPVTEDRVSNVLVTQGYLVGSSHYQNEDVDYMNRVLLGRAIPKVVLPGIRP</sequence>
<evidence type="ECO:0000313" key="4">
    <source>
        <dbReference type="Proteomes" id="UP001151081"/>
    </source>
</evidence>
<dbReference type="InterPro" id="IPR003587">
    <property type="entry name" value="Hint_dom_N"/>
</dbReference>
<organism evidence="3 4">
    <name type="scientific">Polyangium jinanense</name>
    <dbReference type="NCBI Taxonomy" id="2829994"/>
    <lineage>
        <taxon>Bacteria</taxon>
        <taxon>Pseudomonadati</taxon>
        <taxon>Myxococcota</taxon>
        <taxon>Polyangia</taxon>
        <taxon>Polyangiales</taxon>
        <taxon>Polyangiaceae</taxon>
        <taxon>Polyangium</taxon>
    </lineage>
</organism>
<dbReference type="PROSITE" id="PS50817">
    <property type="entry name" value="INTEIN_N_TER"/>
    <property type="match status" value="1"/>
</dbReference>
<dbReference type="RefSeq" id="WP_272428764.1">
    <property type="nucleotide sequence ID" value="NZ_JAGTJJ010000046.1"/>
</dbReference>
<dbReference type="Gene3D" id="2.170.16.10">
    <property type="entry name" value="Hedgehog/Intein (Hint) domain"/>
    <property type="match status" value="1"/>
</dbReference>
<proteinExistence type="predicted"/>